<keyword evidence="4" id="KW-0055">Arginine biosynthesis</keyword>
<reference evidence="11" key="2">
    <citation type="submission" date="2021-08" db="EMBL/GenBank/DDBJ databases">
        <authorList>
            <person name="Tani A."/>
            <person name="Ola A."/>
            <person name="Ogura Y."/>
            <person name="Katsura K."/>
            <person name="Hayashi T."/>
        </authorList>
    </citation>
    <scope>NUCLEOTIDE SEQUENCE</scope>
    <source>
        <strain evidence="11">NBRC 15686</strain>
    </source>
</reference>
<dbReference type="InterPro" id="IPR001261">
    <property type="entry name" value="ArgE/DapE_CS"/>
</dbReference>
<dbReference type="PANTHER" id="PTHR43808">
    <property type="entry name" value="ACETYLORNITHINE DEACETYLASE"/>
    <property type="match status" value="1"/>
</dbReference>
<dbReference type="NCBIfam" id="TIGR01892">
    <property type="entry name" value="AcOrn-deacetyl"/>
    <property type="match status" value="1"/>
</dbReference>
<dbReference type="PROSITE" id="PS00759">
    <property type="entry name" value="ARGE_DAPE_CPG2_2"/>
    <property type="match status" value="1"/>
</dbReference>
<dbReference type="Gene3D" id="3.40.630.10">
    <property type="entry name" value="Zn peptidases"/>
    <property type="match status" value="1"/>
</dbReference>
<evidence type="ECO:0000313" key="11">
    <source>
        <dbReference type="EMBL" id="GJE64247.1"/>
    </source>
</evidence>
<accession>A0ABQ4UAQ9</accession>
<dbReference type="RefSeq" id="WP_238223553.1">
    <property type="nucleotide sequence ID" value="NZ_BAAADH010000106.1"/>
</dbReference>
<dbReference type="InterPro" id="IPR011650">
    <property type="entry name" value="Peptidase_M20_dimer"/>
</dbReference>
<evidence type="ECO:0000256" key="7">
    <source>
        <dbReference type="ARBA" id="ARBA00022801"/>
    </source>
</evidence>
<evidence type="ECO:0000256" key="8">
    <source>
        <dbReference type="ARBA" id="ARBA00022833"/>
    </source>
</evidence>
<keyword evidence="6" id="KW-0479">Metal-binding</keyword>
<evidence type="ECO:0000256" key="9">
    <source>
        <dbReference type="ARBA" id="ARBA00023285"/>
    </source>
</evidence>
<dbReference type="CDD" id="cd03894">
    <property type="entry name" value="M20_ArgE"/>
    <property type="match status" value="1"/>
</dbReference>
<dbReference type="Pfam" id="PF01546">
    <property type="entry name" value="Peptidase_M20"/>
    <property type="match status" value="1"/>
</dbReference>
<dbReference type="Pfam" id="PF07687">
    <property type="entry name" value="M20_dimer"/>
    <property type="match status" value="1"/>
</dbReference>
<dbReference type="InterPro" id="IPR002933">
    <property type="entry name" value="Peptidase_M20"/>
</dbReference>
<evidence type="ECO:0000313" key="12">
    <source>
        <dbReference type="Proteomes" id="UP001055039"/>
    </source>
</evidence>
<dbReference type="InterPro" id="IPR010169">
    <property type="entry name" value="AcOrn-deacetyl"/>
</dbReference>
<keyword evidence="5" id="KW-0028">Amino-acid biosynthesis</keyword>
<evidence type="ECO:0000256" key="1">
    <source>
        <dbReference type="ARBA" id="ARBA00001947"/>
    </source>
</evidence>
<name>A0ABQ4UAQ9_9HYPH</name>
<keyword evidence="8" id="KW-0862">Zinc</keyword>
<dbReference type="InterPro" id="IPR036264">
    <property type="entry name" value="Bact_exopeptidase_dim_dom"/>
</dbReference>
<proteinExistence type="inferred from homology"/>
<evidence type="ECO:0000256" key="5">
    <source>
        <dbReference type="ARBA" id="ARBA00022605"/>
    </source>
</evidence>
<dbReference type="InterPro" id="IPR050072">
    <property type="entry name" value="Peptidase_M20A"/>
</dbReference>
<keyword evidence="3" id="KW-0963">Cytoplasm</keyword>
<evidence type="ECO:0000259" key="10">
    <source>
        <dbReference type="Pfam" id="PF07687"/>
    </source>
</evidence>
<evidence type="ECO:0000256" key="6">
    <source>
        <dbReference type="ARBA" id="ARBA00022723"/>
    </source>
</evidence>
<dbReference type="SUPFAM" id="SSF55031">
    <property type="entry name" value="Bacterial exopeptidase dimerisation domain"/>
    <property type="match status" value="1"/>
</dbReference>
<feature type="domain" description="Peptidase M20 dimerisation" evidence="10">
    <location>
        <begin position="179"/>
        <end position="289"/>
    </location>
</feature>
<reference evidence="11" key="1">
    <citation type="journal article" date="2021" name="Front. Microbiol.">
        <title>Comprehensive Comparative Genomics and Phenotyping of Methylobacterium Species.</title>
        <authorList>
            <person name="Alessa O."/>
            <person name="Ogura Y."/>
            <person name="Fujitani Y."/>
            <person name="Takami H."/>
            <person name="Hayashi T."/>
            <person name="Sahin N."/>
            <person name="Tani A."/>
        </authorList>
    </citation>
    <scope>NUCLEOTIDE SEQUENCE</scope>
    <source>
        <strain evidence="11">NBRC 15686</strain>
    </source>
</reference>
<dbReference type="EMBL" id="BPRC01000003">
    <property type="protein sequence ID" value="GJE64247.1"/>
    <property type="molecule type" value="Genomic_DNA"/>
</dbReference>
<dbReference type="NCBIfam" id="NF005710">
    <property type="entry name" value="PRK07522.1"/>
    <property type="match status" value="1"/>
</dbReference>
<keyword evidence="7" id="KW-0378">Hydrolase</keyword>
<comment type="similarity">
    <text evidence="2">Belongs to the peptidase M20A family. ArgE subfamily.</text>
</comment>
<dbReference type="Proteomes" id="UP001055039">
    <property type="component" value="Unassembled WGS sequence"/>
</dbReference>
<evidence type="ECO:0000256" key="2">
    <source>
        <dbReference type="ARBA" id="ARBA00005691"/>
    </source>
</evidence>
<organism evidence="11 12">
    <name type="scientific">Methylorubrum aminovorans</name>
    <dbReference type="NCBI Taxonomy" id="269069"/>
    <lineage>
        <taxon>Bacteria</taxon>
        <taxon>Pseudomonadati</taxon>
        <taxon>Pseudomonadota</taxon>
        <taxon>Alphaproteobacteria</taxon>
        <taxon>Hyphomicrobiales</taxon>
        <taxon>Methylobacteriaceae</taxon>
        <taxon>Methylorubrum</taxon>
    </lineage>
</organism>
<dbReference type="Gene3D" id="3.30.70.360">
    <property type="match status" value="1"/>
</dbReference>
<gene>
    <name evidence="11" type="primary">argE</name>
    <name evidence="11" type="ORF">LNAOJCKE_1447</name>
</gene>
<comment type="cofactor">
    <cofactor evidence="1">
        <name>Zn(2+)</name>
        <dbReference type="ChEBI" id="CHEBI:29105"/>
    </cofactor>
</comment>
<dbReference type="PANTHER" id="PTHR43808:SF31">
    <property type="entry name" value="N-ACETYL-L-CITRULLINE DEACETYLASE"/>
    <property type="match status" value="1"/>
</dbReference>
<evidence type="ECO:0000256" key="3">
    <source>
        <dbReference type="ARBA" id="ARBA00022490"/>
    </source>
</evidence>
<keyword evidence="12" id="KW-1185">Reference proteome</keyword>
<comment type="caution">
    <text evidence="11">The sequence shown here is derived from an EMBL/GenBank/DDBJ whole genome shotgun (WGS) entry which is preliminary data.</text>
</comment>
<evidence type="ECO:0000256" key="4">
    <source>
        <dbReference type="ARBA" id="ARBA00022571"/>
    </source>
</evidence>
<sequence length="391" mass="41549">MTAPSRGTRFSPLELLERLVAFDTESSKSNLALIDFVAGYLDGWGVPHVRVPNATGDKAALFATLGPMRDGGIVLSGHTDVVPVTGQTWTSDPFALRVAEGRAYGRGAVDMKGFDALALALVPAALEAELTRPIHILLSYDEETTCLGVTDTIARFGADLPRPGAVIVGEPTGMQVADAHKSVVTYNTTVHGHAAHSAKPGLGANAVMAAADLIAELNRIADAMVVRGDASGRFDPPNTTVHVGVIEGGTARNILPKLCTFLWEFRGLPDLDMAEIPTLFAAACERVARERLNRYGDYGQIETVEEVSVPGLAPDPGSEAEQLTLRLAGRNATITVPYATEAGRFQRAGLPTVVCGPGSIDQAHQPDEFITLDELARGEAFMRRLVETCAR</sequence>
<keyword evidence="9" id="KW-0170">Cobalt</keyword>
<protein>
    <submittedName>
        <fullName evidence="11">Acetylornithine deacetylase</fullName>
    </submittedName>
</protein>
<dbReference type="SUPFAM" id="SSF53187">
    <property type="entry name" value="Zn-dependent exopeptidases"/>
    <property type="match status" value="1"/>
</dbReference>